<dbReference type="Pfam" id="PF02466">
    <property type="entry name" value="Tim17"/>
    <property type="match status" value="1"/>
</dbReference>
<dbReference type="InterPro" id="IPR045238">
    <property type="entry name" value="Tim23-like"/>
</dbReference>
<evidence type="ECO:0000256" key="1">
    <source>
        <dbReference type="ARBA" id="ARBA00004141"/>
    </source>
</evidence>
<dbReference type="GO" id="GO:0005744">
    <property type="term" value="C:TIM23 mitochondrial import inner membrane translocase complex"/>
    <property type="evidence" value="ECO:0007669"/>
    <property type="project" value="TreeGrafter"/>
</dbReference>
<name>A0A0N5AWJ6_9BILA</name>
<keyword evidence="2 6" id="KW-0812">Transmembrane</keyword>
<dbReference type="AlphaFoldDB" id="A0A0N5AWJ6"/>
<feature type="compositionally biased region" description="Low complexity" evidence="5">
    <location>
        <begin position="13"/>
        <end position="39"/>
    </location>
</feature>
<dbReference type="WBParaSite" id="SMUV_0000929601-mRNA-1">
    <property type="protein sequence ID" value="SMUV_0000929601-mRNA-1"/>
    <property type="gene ID" value="SMUV_0000929601"/>
</dbReference>
<evidence type="ECO:0000256" key="2">
    <source>
        <dbReference type="ARBA" id="ARBA00022692"/>
    </source>
</evidence>
<dbReference type="PANTHER" id="PTHR15371:SF0">
    <property type="entry name" value="SD19278P"/>
    <property type="match status" value="1"/>
</dbReference>
<keyword evidence="4 6" id="KW-0472">Membrane</keyword>
<accession>A0A0N5AWJ6</accession>
<dbReference type="Proteomes" id="UP000046393">
    <property type="component" value="Unplaced"/>
</dbReference>
<feature type="region of interest" description="Disordered" evidence="5">
    <location>
        <begin position="1"/>
        <end position="39"/>
    </location>
</feature>
<evidence type="ECO:0000256" key="4">
    <source>
        <dbReference type="ARBA" id="ARBA00023136"/>
    </source>
</evidence>
<evidence type="ECO:0000313" key="7">
    <source>
        <dbReference type="Proteomes" id="UP000046393"/>
    </source>
</evidence>
<evidence type="ECO:0000256" key="6">
    <source>
        <dbReference type="SAM" id="Phobius"/>
    </source>
</evidence>
<dbReference type="PANTHER" id="PTHR15371">
    <property type="entry name" value="TIM23"/>
    <property type="match status" value="1"/>
</dbReference>
<protein>
    <submittedName>
        <fullName evidence="8">Mitochondrial import inner membrane translocase subunit TIM23</fullName>
    </submittedName>
</protein>
<sequence>MSWLWGSSAAAKEQQQQLELEQQPNMDDPSSSNVDMSNDMSPYSNRPIFALDQIKNAGMPIQATMSPYLQMDPSIFRESTPQYILPDGGTTGKGKFEFALGNIGWAVAGGYAVGVARGFIPEFFNPDTRQLRGKSWVTRVVNATVKHGSGYAQPAGAAVFMFSIIEILLRKVRPDDDFNSILAGGLTGAIYRSPYGLRAAAIGSGVGLLLATIWIFVNPESRERVKEVLNYS</sequence>
<keyword evidence="3 6" id="KW-1133">Transmembrane helix</keyword>
<evidence type="ECO:0000256" key="5">
    <source>
        <dbReference type="SAM" id="MobiDB-lite"/>
    </source>
</evidence>
<dbReference type="STRING" id="451379.A0A0N5AWJ6"/>
<proteinExistence type="predicted"/>
<evidence type="ECO:0000256" key="3">
    <source>
        <dbReference type="ARBA" id="ARBA00022989"/>
    </source>
</evidence>
<feature type="transmembrane region" description="Helical" evidence="6">
    <location>
        <begin position="195"/>
        <end position="217"/>
    </location>
</feature>
<organism evidence="7 8">
    <name type="scientific">Syphacia muris</name>
    <dbReference type="NCBI Taxonomy" id="451379"/>
    <lineage>
        <taxon>Eukaryota</taxon>
        <taxon>Metazoa</taxon>
        <taxon>Ecdysozoa</taxon>
        <taxon>Nematoda</taxon>
        <taxon>Chromadorea</taxon>
        <taxon>Rhabditida</taxon>
        <taxon>Spirurina</taxon>
        <taxon>Oxyuridomorpha</taxon>
        <taxon>Oxyuroidea</taxon>
        <taxon>Oxyuridae</taxon>
        <taxon>Syphacia</taxon>
    </lineage>
</organism>
<keyword evidence="7" id="KW-1185">Reference proteome</keyword>
<comment type="subcellular location">
    <subcellularLocation>
        <location evidence="1">Membrane</location>
        <topology evidence="1">Multi-pass membrane protein</topology>
    </subcellularLocation>
</comment>
<dbReference type="GO" id="GO:0008320">
    <property type="term" value="F:protein transmembrane transporter activity"/>
    <property type="evidence" value="ECO:0007669"/>
    <property type="project" value="TreeGrafter"/>
</dbReference>
<evidence type="ECO:0000313" key="8">
    <source>
        <dbReference type="WBParaSite" id="SMUV_0000929601-mRNA-1"/>
    </source>
</evidence>
<reference evidence="8" key="1">
    <citation type="submission" date="2017-02" db="UniProtKB">
        <authorList>
            <consortium name="WormBaseParasite"/>
        </authorList>
    </citation>
    <scope>IDENTIFICATION</scope>
</reference>
<dbReference type="GO" id="GO:0030150">
    <property type="term" value="P:protein import into mitochondrial matrix"/>
    <property type="evidence" value="ECO:0007669"/>
    <property type="project" value="TreeGrafter"/>
</dbReference>